<feature type="compositionally biased region" description="Basic and acidic residues" evidence="1">
    <location>
        <begin position="25"/>
        <end position="39"/>
    </location>
</feature>
<dbReference type="EMBL" id="JAGILA010000001">
    <property type="protein sequence ID" value="MBP2234240.1"/>
    <property type="molecule type" value="Genomic_DNA"/>
</dbReference>
<organism evidence="2 3">
    <name type="scientific">Sinorhizobium kostiense</name>
    <dbReference type="NCBI Taxonomy" id="76747"/>
    <lineage>
        <taxon>Bacteria</taxon>
        <taxon>Pseudomonadati</taxon>
        <taxon>Pseudomonadota</taxon>
        <taxon>Alphaproteobacteria</taxon>
        <taxon>Hyphomicrobiales</taxon>
        <taxon>Rhizobiaceae</taxon>
        <taxon>Sinorhizobium/Ensifer group</taxon>
        <taxon>Sinorhizobium</taxon>
    </lineage>
</organism>
<dbReference type="Proteomes" id="UP000730739">
    <property type="component" value="Unassembled WGS sequence"/>
</dbReference>
<proteinExistence type="predicted"/>
<evidence type="ECO:0000313" key="2">
    <source>
        <dbReference type="EMBL" id="MBP2234240.1"/>
    </source>
</evidence>
<evidence type="ECO:0000313" key="3">
    <source>
        <dbReference type="Proteomes" id="UP000730739"/>
    </source>
</evidence>
<reference evidence="2 3" key="1">
    <citation type="submission" date="2021-03" db="EMBL/GenBank/DDBJ databases">
        <title>Genomic Encyclopedia of Type Strains, Phase IV (KMG-IV): sequencing the most valuable type-strain genomes for metagenomic binning, comparative biology and taxonomic classification.</title>
        <authorList>
            <person name="Goeker M."/>
        </authorList>
    </citation>
    <scope>NUCLEOTIDE SEQUENCE [LARGE SCALE GENOMIC DNA]</scope>
    <source>
        <strain evidence="2 3">DSM 13372</strain>
    </source>
</reference>
<protein>
    <submittedName>
        <fullName evidence="2">Uncharacterized protein</fullName>
    </submittedName>
</protein>
<accession>A0ABS4QW47</accession>
<comment type="caution">
    <text evidence="2">The sequence shown here is derived from an EMBL/GenBank/DDBJ whole genome shotgun (WGS) entry which is preliminary data.</text>
</comment>
<gene>
    <name evidence="2" type="ORF">J2Z31_000730</name>
</gene>
<feature type="region of interest" description="Disordered" evidence="1">
    <location>
        <begin position="25"/>
        <end position="55"/>
    </location>
</feature>
<evidence type="ECO:0000256" key="1">
    <source>
        <dbReference type="SAM" id="MobiDB-lite"/>
    </source>
</evidence>
<keyword evidence="3" id="KW-1185">Reference proteome</keyword>
<dbReference type="RefSeq" id="WP_209601097.1">
    <property type="nucleotide sequence ID" value="NZ_JAGILA010000001.1"/>
</dbReference>
<name>A0ABS4QW47_9HYPH</name>
<sequence length="55" mass="6525">MQSKFMSTDAFLRLEKEWQHVRKAQRHLELEVERPRPDSPAELEPSETAHSHART</sequence>